<feature type="compositionally biased region" description="Low complexity" evidence="1">
    <location>
        <begin position="268"/>
        <end position="286"/>
    </location>
</feature>
<keyword evidence="3" id="KW-1185">Reference proteome</keyword>
<reference evidence="2" key="1">
    <citation type="submission" date="2019-06" db="EMBL/GenBank/DDBJ databases">
        <authorList>
            <person name="Zheng W."/>
        </authorList>
    </citation>
    <scope>NUCLEOTIDE SEQUENCE</scope>
    <source>
        <strain evidence="2">QDHG01</strain>
    </source>
</reference>
<dbReference type="AlphaFoldDB" id="A0A8J8T1J8"/>
<dbReference type="EMBL" id="RRYP01009877">
    <property type="protein sequence ID" value="TNV78769.1"/>
    <property type="molecule type" value="Genomic_DNA"/>
</dbReference>
<feature type="compositionally biased region" description="Polar residues" evidence="1">
    <location>
        <begin position="173"/>
        <end position="197"/>
    </location>
</feature>
<evidence type="ECO:0000313" key="2">
    <source>
        <dbReference type="EMBL" id="TNV78769.1"/>
    </source>
</evidence>
<feature type="region of interest" description="Disordered" evidence="1">
    <location>
        <begin position="172"/>
        <end position="197"/>
    </location>
</feature>
<gene>
    <name evidence="2" type="ORF">FGO68_gene449</name>
</gene>
<evidence type="ECO:0000313" key="3">
    <source>
        <dbReference type="Proteomes" id="UP000785679"/>
    </source>
</evidence>
<proteinExistence type="predicted"/>
<comment type="caution">
    <text evidence="2">The sequence shown here is derived from an EMBL/GenBank/DDBJ whole genome shotgun (WGS) entry which is preliminary data.</text>
</comment>
<feature type="compositionally biased region" description="Polar residues" evidence="1">
    <location>
        <begin position="258"/>
        <end position="267"/>
    </location>
</feature>
<name>A0A8J8T1J8_HALGN</name>
<evidence type="ECO:0000256" key="1">
    <source>
        <dbReference type="SAM" id="MobiDB-lite"/>
    </source>
</evidence>
<dbReference type="Proteomes" id="UP000785679">
    <property type="component" value="Unassembled WGS sequence"/>
</dbReference>
<accession>A0A8J8T1J8</accession>
<protein>
    <submittedName>
        <fullName evidence="2">Uncharacterized protein</fullName>
    </submittedName>
</protein>
<organism evidence="2 3">
    <name type="scientific">Halteria grandinella</name>
    <dbReference type="NCBI Taxonomy" id="5974"/>
    <lineage>
        <taxon>Eukaryota</taxon>
        <taxon>Sar</taxon>
        <taxon>Alveolata</taxon>
        <taxon>Ciliophora</taxon>
        <taxon>Intramacronucleata</taxon>
        <taxon>Spirotrichea</taxon>
        <taxon>Stichotrichia</taxon>
        <taxon>Sporadotrichida</taxon>
        <taxon>Halteriidae</taxon>
        <taxon>Halteria</taxon>
    </lineage>
</organism>
<sequence>MAHQFVIKLENAAVQLIQLQAQLYIGLKATSETLKEDIEDIYLNFEITTAFIDADEAIIAPTDALIRILLTPLAQQEKTVLKRNTDFLRLLPSMLNADSEVLQKSFPFFDFEPLAQSQTSFKRASQKNSVCLQTEEDHKLVLAAYRDFQNQKKKHQEEMLKRQQPQIPILERASSSTLVQDTSSQSLPGLQRQKSSNLESLDNAVSQQGNFLAPKDQAAKKREDKLATKRIHSQIAHQKVFKCKKASATYVGGAIQTRGPSNQSGAVSQPSNLSKRLSSSSSSNPISKSIANTIASRAIVHNQENDKVNVNMGRQNSIVLEENAWEDRNSEEILFK</sequence>
<feature type="region of interest" description="Disordered" evidence="1">
    <location>
        <begin position="254"/>
        <end position="286"/>
    </location>
</feature>